<feature type="transmembrane region" description="Helical" evidence="1">
    <location>
        <begin position="98"/>
        <end position="116"/>
    </location>
</feature>
<keyword evidence="3" id="KW-1185">Reference proteome</keyword>
<organism evidence="2 3">
    <name type="scientific">Longispora fulva</name>
    <dbReference type="NCBI Taxonomy" id="619741"/>
    <lineage>
        <taxon>Bacteria</taxon>
        <taxon>Bacillati</taxon>
        <taxon>Actinomycetota</taxon>
        <taxon>Actinomycetes</taxon>
        <taxon>Micromonosporales</taxon>
        <taxon>Micromonosporaceae</taxon>
        <taxon>Longispora</taxon>
    </lineage>
</organism>
<protein>
    <submittedName>
        <fullName evidence="2">Uncharacterized protein</fullName>
    </submittedName>
</protein>
<accession>A0A8J7GXF1</accession>
<gene>
    <name evidence="2" type="ORF">IW245_005965</name>
</gene>
<dbReference type="Proteomes" id="UP000622552">
    <property type="component" value="Unassembled WGS sequence"/>
</dbReference>
<sequence>MWRTGLLCIAVGVGAEVIGLALPWNEGMSLATVLTWPTVEAYRLPLGLGGAVATFGIALWVLAGRGGLGRRRTLLAAMGIVQFCGLFSLLNVSNAAGVWAFAAGAAGVLLGGLIAYRTNPSAEELGGR</sequence>
<evidence type="ECO:0000256" key="1">
    <source>
        <dbReference type="SAM" id="Phobius"/>
    </source>
</evidence>
<comment type="caution">
    <text evidence="2">The sequence shown here is derived from an EMBL/GenBank/DDBJ whole genome shotgun (WGS) entry which is preliminary data.</text>
</comment>
<dbReference type="RefSeq" id="WP_197006389.1">
    <property type="nucleotide sequence ID" value="NZ_BONS01000006.1"/>
</dbReference>
<keyword evidence="1" id="KW-0472">Membrane</keyword>
<reference evidence="2" key="1">
    <citation type="submission" date="2020-11" db="EMBL/GenBank/DDBJ databases">
        <title>Sequencing the genomes of 1000 actinobacteria strains.</title>
        <authorList>
            <person name="Klenk H.-P."/>
        </authorList>
    </citation>
    <scope>NUCLEOTIDE SEQUENCE</scope>
    <source>
        <strain evidence="2">DSM 45356</strain>
    </source>
</reference>
<dbReference type="AlphaFoldDB" id="A0A8J7GXF1"/>
<proteinExistence type="predicted"/>
<evidence type="ECO:0000313" key="3">
    <source>
        <dbReference type="Proteomes" id="UP000622552"/>
    </source>
</evidence>
<feature type="transmembrane region" description="Helical" evidence="1">
    <location>
        <begin position="74"/>
        <end position="92"/>
    </location>
</feature>
<keyword evidence="1" id="KW-1133">Transmembrane helix</keyword>
<name>A0A8J7GXF1_9ACTN</name>
<evidence type="ECO:0000313" key="2">
    <source>
        <dbReference type="EMBL" id="MBG6139771.1"/>
    </source>
</evidence>
<feature type="transmembrane region" description="Helical" evidence="1">
    <location>
        <begin position="43"/>
        <end position="62"/>
    </location>
</feature>
<dbReference type="EMBL" id="JADOUF010000001">
    <property type="protein sequence ID" value="MBG6139771.1"/>
    <property type="molecule type" value="Genomic_DNA"/>
</dbReference>
<keyword evidence="1" id="KW-0812">Transmembrane</keyword>